<dbReference type="Pfam" id="PF07727">
    <property type="entry name" value="RVT_2"/>
    <property type="match status" value="1"/>
</dbReference>
<gene>
    <name evidence="2" type="ORF">U9M48_042652</name>
</gene>
<sequence length="216" mass="24790">MHEELNNFIWNVVWELVERPKDYNVIGTKWVFRNKQDENGIMVRNKAILVAQLKIGTIHILLAFACAHNIKLFQMDVKSAFLNGKISGLVYVEQPLGFDDPKKPNHVYKLSKAFYGLKQAPRAWYERLRDFPVSKGFKFGKVDTTLFTKSTGVEMFMIGELSLFLGLQIKQMKDEISVSQSKYLKDMLKKFGLEDAKPIKTPMETNGHLDLDDGGK</sequence>
<dbReference type="AlphaFoldDB" id="A0AAQ3XGD3"/>
<proteinExistence type="predicted"/>
<organism evidence="2 3">
    <name type="scientific">Paspalum notatum var. saurae</name>
    <dbReference type="NCBI Taxonomy" id="547442"/>
    <lineage>
        <taxon>Eukaryota</taxon>
        <taxon>Viridiplantae</taxon>
        <taxon>Streptophyta</taxon>
        <taxon>Embryophyta</taxon>
        <taxon>Tracheophyta</taxon>
        <taxon>Spermatophyta</taxon>
        <taxon>Magnoliopsida</taxon>
        <taxon>Liliopsida</taxon>
        <taxon>Poales</taxon>
        <taxon>Poaceae</taxon>
        <taxon>PACMAD clade</taxon>
        <taxon>Panicoideae</taxon>
        <taxon>Andropogonodae</taxon>
        <taxon>Paspaleae</taxon>
        <taxon>Paspalinae</taxon>
        <taxon>Paspalum</taxon>
    </lineage>
</organism>
<keyword evidence="3" id="KW-1185">Reference proteome</keyword>
<protein>
    <recommendedName>
        <fullName evidence="1">Reverse transcriptase Ty1/copia-type domain-containing protein</fullName>
    </recommendedName>
</protein>
<name>A0AAQ3XGD3_PASNO</name>
<reference evidence="2 3" key="1">
    <citation type="submission" date="2024-02" db="EMBL/GenBank/DDBJ databases">
        <title>High-quality chromosome-scale genome assembly of Pensacola bahiagrass (Paspalum notatum Flugge var. saurae).</title>
        <authorList>
            <person name="Vega J.M."/>
            <person name="Podio M."/>
            <person name="Orjuela J."/>
            <person name="Siena L.A."/>
            <person name="Pessino S.C."/>
            <person name="Combes M.C."/>
            <person name="Mariac C."/>
            <person name="Albertini E."/>
            <person name="Pupilli F."/>
            <person name="Ortiz J.P.A."/>
            <person name="Leblanc O."/>
        </authorList>
    </citation>
    <scope>NUCLEOTIDE SEQUENCE [LARGE SCALE GENOMIC DNA]</scope>
    <source>
        <strain evidence="2">R1</strain>
        <tissue evidence="2">Leaf</tissue>
    </source>
</reference>
<dbReference type="Proteomes" id="UP001341281">
    <property type="component" value="Chromosome 10"/>
</dbReference>
<feature type="domain" description="Reverse transcriptase Ty1/copia-type" evidence="1">
    <location>
        <begin position="55"/>
        <end position="159"/>
    </location>
</feature>
<evidence type="ECO:0000313" key="3">
    <source>
        <dbReference type="Proteomes" id="UP001341281"/>
    </source>
</evidence>
<dbReference type="EMBL" id="CP144754">
    <property type="protein sequence ID" value="WVZ97091.1"/>
    <property type="molecule type" value="Genomic_DNA"/>
</dbReference>
<evidence type="ECO:0000313" key="2">
    <source>
        <dbReference type="EMBL" id="WVZ97091.1"/>
    </source>
</evidence>
<evidence type="ECO:0000259" key="1">
    <source>
        <dbReference type="Pfam" id="PF07727"/>
    </source>
</evidence>
<accession>A0AAQ3XGD3</accession>
<dbReference type="InterPro" id="IPR013103">
    <property type="entry name" value="RVT_2"/>
</dbReference>